<keyword evidence="3" id="KW-0378">Hydrolase</keyword>
<keyword evidence="1" id="KW-0732">Signal</keyword>
<evidence type="ECO:0000313" key="4">
    <source>
        <dbReference type="Proteomes" id="UP000294325"/>
    </source>
</evidence>
<feature type="signal peptide" evidence="1">
    <location>
        <begin position="1"/>
        <end position="19"/>
    </location>
</feature>
<dbReference type="Pfam" id="PF05618">
    <property type="entry name" value="Zn_protease"/>
    <property type="match status" value="1"/>
</dbReference>
<proteinExistence type="predicted"/>
<dbReference type="OrthoDB" id="8546610at2"/>
<reference evidence="3 4" key="1">
    <citation type="submission" date="2019-03" db="EMBL/GenBank/DDBJ databases">
        <title>The genome sequence of Nitrosococcus wardiae strain D1FHST reveals the archetypal metabolic capacity of ammonia-oxidizing Gammaproteobacteria.</title>
        <authorList>
            <person name="Wang L."/>
            <person name="Lim C.K."/>
            <person name="Hanson T.E."/>
            <person name="Dang H."/>
            <person name="Klotz M.G."/>
        </authorList>
    </citation>
    <scope>NUCLEOTIDE SEQUENCE [LARGE SCALE GENOMIC DNA]</scope>
    <source>
        <strain evidence="3 4">D1FHS</strain>
    </source>
</reference>
<dbReference type="KEGG" id="nwr:E3U44_03280"/>
<protein>
    <submittedName>
        <fullName evidence="3">ATP-dependent zinc protease</fullName>
    </submittedName>
</protein>
<name>A0A4P7C1Q9_9GAMM</name>
<feature type="domain" description="Retropepsin-like aspartic endopeptidase" evidence="2">
    <location>
        <begin position="31"/>
        <end position="167"/>
    </location>
</feature>
<dbReference type="GO" id="GO:0006508">
    <property type="term" value="P:proteolysis"/>
    <property type="evidence" value="ECO:0007669"/>
    <property type="project" value="UniProtKB-KW"/>
</dbReference>
<evidence type="ECO:0000256" key="1">
    <source>
        <dbReference type="SAM" id="SignalP"/>
    </source>
</evidence>
<dbReference type="GO" id="GO:0008233">
    <property type="term" value="F:peptidase activity"/>
    <property type="evidence" value="ECO:0007669"/>
    <property type="project" value="UniProtKB-KW"/>
</dbReference>
<evidence type="ECO:0000313" key="3">
    <source>
        <dbReference type="EMBL" id="QBQ56433.1"/>
    </source>
</evidence>
<keyword evidence="4" id="KW-1185">Reference proteome</keyword>
<feature type="chain" id="PRO_5020809353" evidence="1">
    <location>
        <begin position="20"/>
        <end position="191"/>
    </location>
</feature>
<gene>
    <name evidence="3" type="ORF">E3U44_03280</name>
</gene>
<sequence>MVLRYSAWIMLIFSLLAGAAISAQEKKSPSVFGWIELAKFVDWDTVTKVKMDTGALSSSLHATDLEYFQRDDDEWVRFTIKVENQRGEEEWVQQTFERPVYRFVKIISSNGDGDRRPSVLMKLCLGGEIYEEQFTLNDRSDLTYPILFGRRTIEHLGLIDVTRTFTSRPHCDTDAPVHTIENRKLDEDIGI</sequence>
<evidence type="ECO:0000259" key="2">
    <source>
        <dbReference type="Pfam" id="PF05618"/>
    </source>
</evidence>
<dbReference type="AlphaFoldDB" id="A0A4P7C1Q9"/>
<dbReference type="SUPFAM" id="SSF50630">
    <property type="entry name" value="Acid proteases"/>
    <property type="match status" value="1"/>
</dbReference>
<dbReference type="Gene3D" id="2.40.70.10">
    <property type="entry name" value="Acid Proteases"/>
    <property type="match status" value="1"/>
</dbReference>
<dbReference type="InterPro" id="IPR021109">
    <property type="entry name" value="Peptidase_aspartic_dom_sf"/>
</dbReference>
<keyword evidence="3" id="KW-0645">Protease</keyword>
<accession>A0A4P7C1Q9</accession>
<dbReference type="PANTHER" id="PTHR38037:SF2">
    <property type="entry name" value="ATP-DEPENDENT ZINC PROTEASE DOMAIN-CONTAINING PROTEIN-RELATED"/>
    <property type="match status" value="1"/>
</dbReference>
<organism evidence="3 4">
    <name type="scientific">Nitrosococcus wardiae</name>
    <dbReference type="NCBI Taxonomy" id="1814290"/>
    <lineage>
        <taxon>Bacteria</taxon>
        <taxon>Pseudomonadati</taxon>
        <taxon>Pseudomonadota</taxon>
        <taxon>Gammaproteobacteria</taxon>
        <taxon>Chromatiales</taxon>
        <taxon>Chromatiaceae</taxon>
        <taxon>Nitrosococcus</taxon>
    </lineage>
</organism>
<dbReference type="Proteomes" id="UP000294325">
    <property type="component" value="Chromosome"/>
</dbReference>
<dbReference type="PANTHER" id="PTHR38037">
    <property type="entry name" value="ZN_PROTEASE DOMAIN-CONTAINING PROTEIN"/>
    <property type="match status" value="1"/>
</dbReference>
<dbReference type="EMBL" id="CP038033">
    <property type="protein sequence ID" value="QBQ56433.1"/>
    <property type="molecule type" value="Genomic_DNA"/>
</dbReference>
<dbReference type="InterPro" id="IPR008503">
    <property type="entry name" value="Asp_endopeptidase"/>
</dbReference>